<evidence type="ECO:0000313" key="4">
    <source>
        <dbReference type="EMBL" id="MCF1715082.1"/>
    </source>
</evidence>
<dbReference type="PANTHER" id="PTHR43899:SF13">
    <property type="entry name" value="RH59310P"/>
    <property type="match status" value="1"/>
</dbReference>
<dbReference type="PANTHER" id="PTHR43899">
    <property type="entry name" value="RH59310P"/>
    <property type="match status" value="1"/>
</dbReference>
<dbReference type="InterPro" id="IPR051019">
    <property type="entry name" value="VLCFA-Steroid_DH"/>
</dbReference>
<comment type="subcellular location">
    <subcellularLocation>
        <location evidence="1">Endoplasmic reticulum</location>
    </subcellularLocation>
</comment>
<dbReference type="RefSeq" id="WP_234866032.1">
    <property type="nucleotide sequence ID" value="NZ_JAKEVY010000002.1"/>
</dbReference>
<keyword evidence="5" id="KW-1185">Reference proteome</keyword>
<dbReference type="SUPFAM" id="SSF51735">
    <property type="entry name" value="NAD(P)-binding Rossmann-fold domains"/>
    <property type="match status" value="1"/>
</dbReference>
<evidence type="ECO:0000313" key="5">
    <source>
        <dbReference type="Proteomes" id="UP001200145"/>
    </source>
</evidence>
<name>A0ABS9BHM0_9BACT</name>
<dbReference type="InterPro" id="IPR020904">
    <property type="entry name" value="Sc_DH/Rdtase_CS"/>
</dbReference>
<dbReference type="PROSITE" id="PS00061">
    <property type="entry name" value="ADH_SHORT"/>
    <property type="match status" value="1"/>
</dbReference>
<dbReference type="Proteomes" id="UP001200145">
    <property type="component" value="Unassembled WGS sequence"/>
</dbReference>
<proteinExistence type="inferred from homology"/>
<sequence length="270" mass="29325">MANSTQNRLLRDYGPWALVTGASSGIGYQIALQLSEIGFNLVIHGRNTTALELMANEIRYGGTEVLVISGDLSKEKDNERLLESTANLPIGLLVASAGYATSGLFAGSKLDEEIDMLQVNVQAVLTQVHNFIQRFKSRKRSGIILISSIVGFQGVPYAAHYAATKAYVQTLGEGLSRELKKEGIDILVAAPGPVHTGFAGRAKMKMKQALQPADVARDCLSNLGKKSTLKPGWLSKLLYYSLAMLPRAGKIRIMEKVMKDMVQRKSDSLA</sequence>
<dbReference type="InterPro" id="IPR036291">
    <property type="entry name" value="NAD(P)-bd_dom_sf"/>
</dbReference>
<dbReference type="Pfam" id="PF00106">
    <property type="entry name" value="adh_short"/>
    <property type="match status" value="1"/>
</dbReference>
<protein>
    <submittedName>
        <fullName evidence="4">SDR family NAD(P)-dependent oxidoreductase</fullName>
    </submittedName>
</protein>
<dbReference type="InterPro" id="IPR002347">
    <property type="entry name" value="SDR_fam"/>
</dbReference>
<keyword evidence="3" id="KW-0560">Oxidoreductase</keyword>
<gene>
    <name evidence="4" type="ORF">L0U88_10640</name>
</gene>
<dbReference type="Gene3D" id="3.40.50.720">
    <property type="entry name" value="NAD(P)-binding Rossmann-like Domain"/>
    <property type="match status" value="1"/>
</dbReference>
<dbReference type="PIRSF" id="PIRSF000126">
    <property type="entry name" value="11-beta-HSD1"/>
    <property type="match status" value="1"/>
</dbReference>
<organism evidence="4 5">
    <name type="scientific">Flavihumibacter fluminis</name>
    <dbReference type="NCBI Taxonomy" id="2909236"/>
    <lineage>
        <taxon>Bacteria</taxon>
        <taxon>Pseudomonadati</taxon>
        <taxon>Bacteroidota</taxon>
        <taxon>Chitinophagia</taxon>
        <taxon>Chitinophagales</taxon>
        <taxon>Chitinophagaceae</taxon>
        <taxon>Flavihumibacter</taxon>
    </lineage>
</organism>
<dbReference type="PRINTS" id="PR00081">
    <property type="entry name" value="GDHRDH"/>
</dbReference>
<reference evidence="4 5" key="1">
    <citation type="submission" date="2022-01" db="EMBL/GenBank/DDBJ databases">
        <title>Flavihumibacter sp. nov., isolated from sediment of a river.</title>
        <authorList>
            <person name="Liu H."/>
        </authorList>
    </citation>
    <scope>NUCLEOTIDE SEQUENCE [LARGE SCALE GENOMIC DNA]</scope>
    <source>
        <strain evidence="4 5">RY-1</strain>
    </source>
</reference>
<evidence type="ECO:0000256" key="1">
    <source>
        <dbReference type="ARBA" id="ARBA00004240"/>
    </source>
</evidence>
<dbReference type="EMBL" id="JAKEVY010000002">
    <property type="protein sequence ID" value="MCF1715082.1"/>
    <property type="molecule type" value="Genomic_DNA"/>
</dbReference>
<comment type="similarity">
    <text evidence="2">Belongs to the short-chain dehydrogenases/reductases (SDR) family.</text>
</comment>
<comment type="caution">
    <text evidence="4">The sequence shown here is derived from an EMBL/GenBank/DDBJ whole genome shotgun (WGS) entry which is preliminary data.</text>
</comment>
<accession>A0ABS9BHM0</accession>
<evidence type="ECO:0000256" key="2">
    <source>
        <dbReference type="ARBA" id="ARBA00006484"/>
    </source>
</evidence>
<evidence type="ECO:0000256" key="3">
    <source>
        <dbReference type="ARBA" id="ARBA00023002"/>
    </source>
</evidence>